<keyword evidence="5" id="KW-0808">Transferase</keyword>
<keyword evidence="4" id="KW-1003">Cell membrane</keyword>
<feature type="transmembrane region" description="Helical" evidence="11">
    <location>
        <begin position="12"/>
        <end position="32"/>
    </location>
</feature>
<keyword evidence="7 13" id="KW-0418">Kinase</keyword>
<dbReference type="GO" id="GO:0005886">
    <property type="term" value="C:plasma membrane"/>
    <property type="evidence" value="ECO:0007669"/>
    <property type="project" value="UniProtKB-SubCell"/>
</dbReference>
<evidence type="ECO:0000256" key="8">
    <source>
        <dbReference type="ARBA" id="ARBA00022989"/>
    </source>
</evidence>
<sequence length="329" mass="37625">MRLFLMYLKSRLAVILFFLTLLSVLCVVYGLYGLPWGPAFYTCILIACLGVLALSLGFYKFQRKRKGLEFLKKQVPYFEGFPQPGDPVEQAYQDLTKLLQSYANTREGELRERENTALAYYTRWSHQIKTPLAAAQLLLQEESLDREALGRELMKVEQYVEMVLHYQRLEGDGKDLVLREYSLEKIVNQALKKVAPLFIYKRIQLRLGNLKKAVLTDEKWLVFIFEQLLTNAVKYTRQGTVSVYLQEGTECTVVVEDSGIGILAEDLPRVFEWGYTGGNGRLDKRSTGIGLALCRQAANMLGHSIRIESTKGVGTRVYLCLTHEQIEIE</sequence>
<dbReference type="GO" id="GO:0000155">
    <property type="term" value="F:phosphorelay sensor kinase activity"/>
    <property type="evidence" value="ECO:0007669"/>
    <property type="project" value="TreeGrafter"/>
</dbReference>
<keyword evidence="8 11" id="KW-1133">Transmembrane helix</keyword>
<evidence type="ECO:0000256" key="9">
    <source>
        <dbReference type="ARBA" id="ARBA00023012"/>
    </source>
</evidence>
<dbReference type="AlphaFoldDB" id="A0A328UF02"/>
<comment type="subcellular location">
    <subcellularLocation>
        <location evidence="2">Cell membrane</location>
        <topology evidence="2">Multi-pass membrane protein</topology>
    </subcellularLocation>
</comment>
<evidence type="ECO:0000256" key="7">
    <source>
        <dbReference type="ARBA" id="ARBA00022777"/>
    </source>
</evidence>
<dbReference type="InterPro" id="IPR005467">
    <property type="entry name" value="His_kinase_dom"/>
</dbReference>
<dbReference type="InterPro" id="IPR050351">
    <property type="entry name" value="BphY/WalK/GraS-like"/>
</dbReference>
<dbReference type="InterPro" id="IPR003594">
    <property type="entry name" value="HATPase_dom"/>
</dbReference>
<accession>A0A328UF02</accession>
<feature type="domain" description="Histidine kinase" evidence="12">
    <location>
        <begin position="123"/>
        <end position="325"/>
    </location>
</feature>
<evidence type="ECO:0000256" key="6">
    <source>
        <dbReference type="ARBA" id="ARBA00022692"/>
    </source>
</evidence>
<feature type="transmembrane region" description="Helical" evidence="11">
    <location>
        <begin position="38"/>
        <end position="59"/>
    </location>
</feature>
<dbReference type="EC" id="2.7.13.3" evidence="3"/>
<dbReference type="SMART" id="SM00387">
    <property type="entry name" value="HATPase_c"/>
    <property type="match status" value="1"/>
</dbReference>
<protein>
    <recommendedName>
        <fullName evidence="3">histidine kinase</fullName>
        <ecNumber evidence="3">2.7.13.3</ecNumber>
    </recommendedName>
</protein>
<dbReference type="InterPro" id="IPR036890">
    <property type="entry name" value="HATPase_C_sf"/>
</dbReference>
<dbReference type="Pfam" id="PF02518">
    <property type="entry name" value="HATPase_c"/>
    <property type="match status" value="1"/>
</dbReference>
<dbReference type="PANTHER" id="PTHR45453:SF2">
    <property type="entry name" value="HISTIDINE KINASE"/>
    <property type="match status" value="1"/>
</dbReference>
<keyword evidence="10 11" id="KW-0472">Membrane</keyword>
<dbReference type="InterPro" id="IPR004358">
    <property type="entry name" value="Sig_transdc_His_kin-like_C"/>
</dbReference>
<dbReference type="PRINTS" id="PR00344">
    <property type="entry name" value="BCTRLSENSOR"/>
</dbReference>
<evidence type="ECO:0000256" key="3">
    <source>
        <dbReference type="ARBA" id="ARBA00012438"/>
    </source>
</evidence>
<proteinExistence type="predicted"/>
<evidence type="ECO:0000256" key="4">
    <source>
        <dbReference type="ARBA" id="ARBA00022475"/>
    </source>
</evidence>
<evidence type="ECO:0000256" key="2">
    <source>
        <dbReference type="ARBA" id="ARBA00004651"/>
    </source>
</evidence>
<dbReference type="SUPFAM" id="SSF55874">
    <property type="entry name" value="ATPase domain of HSP90 chaperone/DNA topoisomerase II/histidine kinase"/>
    <property type="match status" value="1"/>
</dbReference>
<evidence type="ECO:0000313" key="14">
    <source>
        <dbReference type="Proteomes" id="UP000249377"/>
    </source>
</evidence>
<organism evidence="13 14">
    <name type="scientific">Hydrogeniiclostridium mannosilyticum</name>
    <dbReference type="NCBI Taxonomy" id="2764322"/>
    <lineage>
        <taxon>Bacteria</taxon>
        <taxon>Bacillati</taxon>
        <taxon>Bacillota</taxon>
        <taxon>Clostridia</taxon>
        <taxon>Eubacteriales</taxon>
        <taxon>Acutalibacteraceae</taxon>
        <taxon>Hydrogeniiclostridium</taxon>
    </lineage>
</organism>
<keyword evidence="6 11" id="KW-0812">Transmembrane</keyword>
<gene>
    <name evidence="13" type="ORF">DPQ25_12715</name>
</gene>
<keyword evidence="9" id="KW-0902">Two-component regulatory system</keyword>
<dbReference type="PROSITE" id="PS50109">
    <property type="entry name" value="HIS_KIN"/>
    <property type="match status" value="1"/>
</dbReference>
<dbReference type="EMBL" id="QLYR01000012">
    <property type="protein sequence ID" value="RAQ22492.1"/>
    <property type="molecule type" value="Genomic_DNA"/>
</dbReference>
<dbReference type="PANTHER" id="PTHR45453">
    <property type="entry name" value="PHOSPHATE REGULON SENSOR PROTEIN PHOR"/>
    <property type="match status" value="1"/>
</dbReference>
<keyword evidence="14" id="KW-1185">Reference proteome</keyword>
<evidence type="ECO:0000259" key="12">
    <source>
        <dbReference type="PROSITE" id="PS50109"/>
    </source>
</evidence>
<dbReference type="RefSeq" id="WP_112333553.1">
    <property type="nucleotide sequence ID" value="NZ_QLYR01000012.1"/>
</dbReference>
<comment type="catalytic activity">
    <reaction evidence="1">
        <text>ATP + protein L-histidine = ADP + protein N-phospho-L-histidine.</text>
        <dbReference type="EC" id="2.7.13.3"/>
    </reaction>
</comment>
<evidence type="ECO:0000256" key="1">
    <source>
        <dbReference type="ARBA" id="ARBA00000085"/>
    </source>
</evidence>
<evidence type="ECO:0000256" key="10">
    <source>
        <dbReference type="ARBA" id="ARBA00023136"/>
    </source>
</evidence>
<reference evidence="13 14" key="1">
    <citation type="submission" date="2018-06" db="EMBL/GenBank/DDBJ databases">
        <title>Noncontiguous genome sequence of Ruminococcaceae bacterium ASD2818.</title>
        <authorList>
            <person name="Chaplin A.V."/>
            <person name="Sokolova S.R."/>
            <person name="Kochetkova T.O."/>
            <person name="Goltsov A.Y."/>
            <person name="Trofimov D.Y."/>
            <person name="Efimov B.A."/>
        </authorList>
    </citation>
    <scope>NUCLEOTIDE SEQUENCE [LARGE SCALE GENOMIC DNA]</scope>
    <source>
        <strain evidence="13 14">ASD2818</strain>
    </source>
</reference>
<evidence type="ECO:0000313" key="13">
    <source>
        <dbReference type="EMBL" id="RAQ22492.1"/>
    </source>
</evidence>
<evidence type="ECO:0000256" key="11">
    <source>
        <dbReference type="SAM" id="Phobius"/>
    </source>
</evidence>
<comment type="caution">
    <text evidence="13">The sequence shown here is derived from an EMBL/GenBank/DDBJ whole genome shotgun (WGS) entry which is preliminary data.</text>
</comment>
<evidence type="ECO:0000256" key="5">
    <source>
        <dbReference type="ARBA" id="ARBA00022679"/>
    </source>
</evidence>
<dbReference type="GO" id="GO:0004721">
    <property type="term" value="F:phosphoprotein phosphatase activity"/>
    <property type="evidence" value="ECO:0007669"/>
    <property type="project" value="TreeGrafter"/>
</dbReference>
<dbReference type="Proteomes" id="UP000249377">
    <property type="component" value="Unassembled WGS sequence"/>
</dbReference>
<dbReference type="GO" id="GO:0016036">
    <property type="term" value="P:cellular response to phosphate starvation"/>
    <property type="evidence" value="ECO:0007669"/>
    <property type="project" value="TreeGrafter"/>
</dbReference>
<dbReference type="Gene3D" id="3.30.565.10">
    <property type="entry name" value="Histidine kinase-like ATPase, C-terminal domain"/>
    <property type="match status" value="1"/>
</dbReference>
<name>A0A328UF02_9FIRM</name>